<sequence length="124" mass="14250">MERRKASPLPDQLCKCFTLAEIQAATNNFDHAFVIGRGGFEIQLLSQLRYVNLVSLIGYCNDNNEKILVYEYMTNELFVIISITLKKLLSPGNRDWKFVSTGSGFKIRIFADQFSQLGTEVYWK</sequence>
<protein>
    <recommendedName>
        <fullName evidence="3">Serine-threonine/tyrosine-protein kinase catalytic domain-containing protein</fullName>
    </recommendedName>
</protein>
<dbReference type="Gene3D" id="3.30.200.20">
    <property type="entry name" value="Phosphorylase Kinase, domain 1"/>
    <property type="match status" value="1"/>
</dbReference>
<name>A0A7J8QTN2_GOSDV</name>
<dbReference type="InterPro" id="IPR011009">
    <property type="entry name" value="Kinase-like_dom_sf"/>
</dbReference>
<gene>
    <name evidence="1" type="ORF">Godav_017270</name>
</gene>
<evidence type="ECO:0008006" key="3">
    <source>
        <dbReference type="Google" id="ProtNLM"/>
    </source>
</evidence>
<proteinExistence type="predicted"/>
<dbReference type="EMBL" id="JABFAC010000001">
    <property type="protein sequence ID" value="MBA0604620.1"/>
    <property type="molecule type" value="Genomic_DNA"/>
</dbReference>
<evidence type="ECO:0000313" key="2">
    <source>
        <dbReference type="Proteomes" id="UP000593561"/>
    </source>
</evidence>
<accession>A0A7J8QTN2</accession>
<dbReference type="PANTHER" id="PTHR27003">
    <property type="entry name" value="OS07G0166700 PROTEIN"/>
    <property type="match status" value="1"/>
</dbReference>
<dbReference type="GO" id="GO:0004714">
    <property type="term" value="F:transmembrane receptor protein tyrosine kinase activity"/>
    <property type="evidence" value="ECO:0007669"/>
    <property type="project" value="InterPro"/>
</dbReference>
<comment type="caution">
    <text evidence="1">The sequence shown here is derived from an EMBL/GenBank/DDBJ whole genome shotgun (WGS) entry which is preliminary data.</text>
</comment>
<evidence type="ECO:0000313" key="1">
    <source>
        <dbReference type="EMBL" id="MBA0604620.1"/>
    </source>
</evidence>
<dbReference type="SUPFAM" id="SSF56112">
    <property type="entry name" value="Protein kinase-like (PK-like)"/>
    <property type="match status" value="1"/>
</dbReference>
<dbReference type="AlphaFoldDB" id="A0A7J8QTN2"/>
<dbReference type="Proteomes" id="UP000593561">
    <property type="component" value="Unassembled WGS sequence"/>
</dbReference>
<dbReference type="GO" id="GO:0009506">
    <property type="term" value="C:plasmodesma"/>
    <property type="evidence" value="ECO:0007669"/>
    <property type="project" value="TreeGrafter"/>
</dbReference>
<reference evidence="1 2" key="1">
    <citation type="journal article" date="2019" name="Genome Biol. Evol.">
        <title>Insights into the evolution of the New World diploid cottons (Gossypium, subgenus Houzingenia) based on genome sequencing.</title>
        <authorList>
            <person name="Grover C.E."/>
            <person name="Arick M.A. 2nd"/>
            <person name="Thrash A."/>
            <person name="Conover J.L."/>
            <person name="Sanders W.S."/>
            <person name="Peterson D.G."/>
            <person name="Frelichowski J.E."/>
            <person name="Scheffler J.A."/>
            <person name="Scheffler B.E."/>
            <person name="Wendel J.F."/>
        </authorList>
    </citation>
    <scope>NUCLEOTIDE SEQUENCE [LARGE SCALE GENOMIC DNA]</scope>
    <source>
        <strain evidence="1">27</strain>
        <tissue evidence="1">Leaf</tissue>
    </source>
</reference>
<dbReference type="GO" id="GO:0005886">
    <property type="term" value="C:plasma membrane"/>
    <property type="evidence" value="ECO:0007669"/>
    <property type="project" value="TreeGrafter"/>
</dbReference>
<keyword evidence="2" id="KW-1185">Reference proteome</keyword>
<dbReference type="PANTHER" id="PTHR27003:SF312">
    <property type="entry name" value="RECEPTOR-LIKE PROTEIN KINASE FERONIA"/>
    <property type="match status" value="1"/>
</dbReference>
<organism evidence="1 2">
    <name type="scientific">Gossypium davidsonii</name>
    <name type="common">Davidson's cotton</name>
    <name type="synonym">Gossypium klotzschianum subsp. davidsonii</name>
    <dbReference type="NCBI Taxonomy" id="34287"/>
    <lineage>
        <taxon>Eukaryota</taxon>
        <taxon>Viridiplantae</taxon>
        <taxon>Streptophyta</taxon>
        <taxon>Embryophyta</taxon>
        <taxon>Tracheophyta</taxon>
        <taxon>Spermatophyta</taxon>
        <taxon>Magnoliopsida</taxon>
        <taxon>eudicotyledons</taxon>
        <taxon>Gunneridae</taxon>
        <taxon>Pentapetalae</taxon>
        <taxon>rosids</taxon>
        <taxon>malvids</taxon>
        <taxon>Malvales</taxon>
        <taxon>Malvaceae</taxon>
        <taxon>Malvoideae</taxon>
        <taxon>Gossypium</taxon>
    </lineage>
</organism>
<dbReference type="InterPro" id="IPR045272">
    <property type="entry name" value="ANXUR1/2-like"/>
</dbReference>